<organism evidence="1 2">
    <name type="scientific">Clavibacter californiensis</name>
    <dbReference type="NCBI Taxonomy" id="1401995"/>
    <lineage>
        <taxon>Bacteria</taxon>
        <taxon>Bacillati</taxon>
        <taxon>Actinomycetota</taxon>
        <taxon>Actinomycetes</taxon>
        <taxon>Micrococcales</taxon>
        <taxon>Microbacteriaceae</taxon>
        <taxon>Clavibacter</taxon>
    </lineage>
</organism>
<protein>
    <submittedName>
        <fullName evidence="1">Thiamine-phosphate kinase</fullName>
    </submittedName>
</protein>
<keyword evidence="2" id="KW-1185">Reference proteome</keyword>
<sequence>GRVVAAGAAGPAVTVDGAPYAGPRTTLGGWDPYADWDGAR</sequence>
<proteinExistence type="predicted"/>
<feature type="non-terminal residue" evidence="1">
    <location>
        <position position="1"/>
    </location>
</feature>
<dbReference type="GO" id="GO:0016301">
    <property type="term" value="F:kinase activity"/>
    <property type="evidence" value="ECO:0007669"/>
    <property type="project" value="UniProtKB-KW"/>
</dbReference>
<keyword evidence="1" id="KW-0808">Transferase</keyword>
<reference evidence="1 2" key="1">
    <citation type="submission" date="2018-08" db="EMBL/GenBank/DDBJ databases">
        <title>Genome Sequence of Clavibacter michiganensis Subspecies type strains, and the Atypical Peach-Colored Strains Isolated from Tomato.</title>
        <authorList>
            <person name="Osdaghi E."/>
            <person name="Portier P."/>
            <person name="Briand M."/>
            <person name="Jacques M.-A."/>
        </authorList>
    </citation>
    <scope>NUCLEOTIDE SEQUENCE [LARGE SCALE GENOMIC DNA]</scope>
    <source>
        <strain evidence="1 2">CFBP 8216</strain>
    </source>
</reference>
<dbReference type="EMBL" id="QWEE01000741">
    <property type="protein sequence ID" value="RII85728.1"/>
    <property type="molecule type" value="Genomic_DNA"/>
</dbReference>
<keyword evidence="1" id="KW-0418">Kinase</keyword>
<name>A0ABX9N0L2_9MICO</name>
<evidence type="ECO:0000313" key="1">
    <source>
        <dbReference type="EMBL" id="RII85728.1"/>
    </source>
</evidence>
<comment type="caution">
    <text evidence="1">The sequence shown here is derived from an EMBL/GenBank/DDBJ whole genome shotgun (WGS) entry which is preliminary data.</text>
</comment>
<accession>A0ABX9N0L2</accession>
<dbReference type="Proteomes" id="UP000265355">
    <property type="component" value="Unassembled WGS sequence"/>
</dbReference>
<evidence type="ECO:0000313" key="2">
    <source>
        <dbReference type="Proteomes" id="UP000265355"/>
    </source>
</evidence>
<gene>
    <name evidence="1" type="ORF">DZF98_17255</name>
</gene>